<feature type="signal peptide" evidence="2">
    <location>
        <begin position="1"/>
        <end position="31"/>
    </location>
</feature>
<keyword evidence="4" id="KW-1185">Reference proteome</keyword>
<comment type="caution">
    <text evidence="3">The sequence shown here is derived from an EMBL/GenBank/DDBJ whole genome shotgun (WGS) entry which is preliminary data.</text>
</comment>
<protein>
    <submittedName>
        <fullName evidence="3">Uncharacterized protein</fullName>
    </submittedName>
</protein>
<evidence type="ECO:0000313" key="4">
    <source>
        <dbReference type="Proteomes" id="UP001201812"/>
    </source>
</evidence>
<evidence type="ECO:0000256" key="2">
    <source>
        <dbReference type="SAM" id="SignalP"/>
    </source>
</evidence>
<evidence type="ECO:0000256" key="1">
    <source>
        <dbReference type="SAM" id="Phobius"/>
    </source>
</evidence>
<sequence length="185" mass="21080">MPNASSQTLLHRRSQYLMPIFFLALLNPTIAMISQERPPVESSKPALVLDLPVPLEKGQERPPKPYFNPKTYTVADYYVLVHGFSEEMKREMTRFDSKTKNVESMITSIEELVKKVTALESKMEGSSSSIPANSLLPMLNETNFLFALFGVLWVVLAVAIMVLGFNLWRHRENQKYSSVEKLINN</sequence>
<dbReference type="Proteomes" id="UP001201812">
    <property type="component" value="Unassembled WGS sequence"/>
</dbReference>
<gene>
    <name evidence="3" type="ORF">DdX_20227</name>
</gene>
<name>A0AAD4MHJ3_9BILA</name>
<keyword evidence="1" id="KW-0812">Transmembrane</keyword>
<accession>A0AAD4MHJ3</accession>
<proteinExistence type="predicted"/>
<dbReference type="EMBL" id="JAKKPZ010000533">
    <property type="protein sequence ID" value="KAI1694239.1"/>
    <property type="molecule type" value="Genomic_DNA"/>
</dbReference>
<dbReference type="AlphaFoldDB" id="A0AAD4MHJ3"/>
<reference evidence="3" key="1">
    <citation type="submission" date="2022-01" db="EMBL/GenBank/DDBJ databases">
        <title>Genome Sequence Resource for Two Populations of Ditylenchus destructor, the Migratory Endoparasitic Phytonematode.</title>
        <authorList>
            <person name="Zhang H."/>
            <person name="Lin R."/>
            <person name="Xie B."/>
        </authorList>
    </citation>
    <scope>NUCLEOTIDE SEQUENCE</scope>
    <source>
        <strain evidence="3">BazhouSP</strain>
    </source>
</reference>
<keyword evidence="1" id="KW-1133">Transmembrane helix</keyword>
<feature type="chain" id="PRO_5042040787" evidence="2">
    <location>
        <begin position="32"/>
        <end position="185"/>
    </location>
</feature>
<organism evidence="3 4">
    <name type="scientific">Ditylenchus destructor</name>
    <dbReference type="NCBI Taxonomy" id="166010"/>
    <lineage>
        <taxon>Eukaryota</taxon>
        <taxon>Metazoa</taxon>
        <taxon>Ecdysozoa</taxon>
        <taxon>Nematoda</taxon>
        <taxon>Chromadorea</taxon>
        <taxon>Rhabditida</taxon>
        <taxon>Tylenchina</taxon>
        <taxon>Tylenchomorpha</taxon>
        <taxon>Sphaerularioidea</taxon>
        <taxon>Anguinidae</taxon>
        <taxon>Anguininae</taxon>
        <taxon>Ditylenchus</taxon>
    </lineage>
</organism>
<feature type="transmembrane region" description="Helical" evidence="1">
    <location>
        <begin position="144"/>
        <end position="168"/>
    </location>
</feature>
<keyword evidence="1" id="KW-0472">Membrane</keyword>
<evidence type="ECO:0000313" key="3">
    <source>
        <dbReference type="EMBL" id="KAI1694239.1"/>
    </source>
</evidence>
<keyword evidence="2" id="KW-0732">Signal</keyword>